<evidence type="ECO:0000313" key="2">
    <source>
        <dbReference type="EMBL" id="KFD60379.1"/>
    </source>
</evidence>
<sequence length="85" mass="9823">MNLQLQDDLNLIKAKNVISAFNPKLLLFKQNLALGEFYQSPNFCGLKKTDSIPDDDVHVYCDHLNMLHKEMHERYVDILTMTISA</sequence>
<organism evidence="2">
    <name type="scientific">Trichuris suis</name>
    <name type="common">pig whipworm</name>
    <dbReference type="NCBI Taxonomy" id="68888"/>
    <lineage>
        <taxon>Eukaryota</taxon>
        <taxon>Metazoa</taxon>
        <taxon>Ecdysozoa</taxon>
        <taxon>Nematoda</taxon>
        <taxon>Enoplea</taxon>
        <taxon>Dorylaimia</taxon>
        <taxon>Trichinellida</taxon>
        <taxon>Trichuridae</taxon>
        <taxon>Trichuris</taxon>
    </lineage>
</organism>
<dbReference type="EMBL" id="KL367671">
    <property type="protein sequence ID" value="KFD60379.1"/>
    <property type="molecule type" value="Genomic_DNA"/>
</dbReference>
<accession>A0A085MT33</accession>
<protein>
    <submittedName>
        <fullName evidence="2">Uncharacterized protein</fullName>
    </submittedName>
</protein>
<gene>
    <name evidence="1" type="ORF">M513_07716</name>
    <name evidence="2" type="ORF">M514_07716</name>
</gene>
<evidence type="ECO:0000313" key="3">
    <source>
        <dbReference type="Proteomes" id="UP000030764"/>
    </source>
</evidence>
<dbReference type="EMBL" id="KL363240">
    <property type="protein sequence ID" value="KFD51311.1"/>
    <property type="molecule type" value="Genomic_DNA"/>
</dbReference>
<dbReference type="AlphaFoldDB" id="A0A085MT33"/>
<keyword evidence="3" id="KW-1185">Reference proteome</keyword>
<evidence type="ECO:0000313" key="1">
    <source>
        <dbReference type="EMBL" id="KFD51311.1"/>
    </source>
</evidence>
<reference evidence="2 3" key="1">
    <citation type="journal article" date="2014" name="Nat. Genet.">
        <title>Genome and transcriptome of the porcine whipworm Trichuris suis.</title>
        <authorList>
            <person name="Jex A.R."/>
            <person name="Nejsum P."/>
            <person name="Schwarz E.M."/>
            <person name="Hu L."/>
            <person name="Young N.D."/>
            <person name="Hall R.S."/>
            <person name="Korhonen P.K."/>
            <person name="Liao S."/>
            <person name="Thamsborg S."/>
            <person name="Xia J."/>
            <person name="Xu P."/>
            <person name="Wang S."/>
            <person name="Scheerlinck J.P."/>
            <person name="Hofmann A."/>
            <person name="Sternberg P.W."/>
            <person name="Wang J."/>
            <person name="Gasser R.B."/>
        </authorList>
    </citation>
    <scope>NUCLEOTIDE SEQUENCE [LARGE SCALE GENOMIC DNA]</scope>
    <source>
        <strain evidence="2">DCEP-RM93F</strain>
        <strain evidence="1">DCEP-RM93M</strain>
    </source>
</reference>
<name>A0A085MT33_9BILA</name>
<dbReference type="OrthoDB" id="5920357at2759"/>
<dbReference type="Proteomes" id="UP000030758">
    <property type="component" value="Unassembled WGS sequence"/>
</dbReference>
<dbReference type="Proteomes" id="UP000030764">
    <property type="component" value="Unassembled WGS sequence"/>
</dbReference>
<proteinExistence type="predicted"/>